<comment type="similarity">
    <text evidence="2">Belongs to the SUA5 family.</text>
</comment>
<dbReference type="GO" id="GO:0005737">
    <property type="term" value="C:cytoplasm"/>
    <property type="evidence" value="ECO:0007669"/>
    <property type="project" value="UniProtKB-SubCell"/>
</dbReference>
<evidence type="ECO:0000256" key="4">
    <source>
        <dbReference type="ARBA" id="ARBA00022490"/>
    </source>
</evidence>
<organism evidence="13">
    <name type="scientific">marine metagenome</name>
    <dbReference type="NCBI Taxonomy" id="408172"/>
    <lineage>
        <taxon>unclassified sequences</taxon>
        <taxon>metagenomes</taxon>
        <taxon>ecological metagenomes</taxon>
    </lineage>
</organism>
<keyword evidence="4" id="KW-0963">Cytoplasm</keyword>
<dbReference type="InterPro" id="IPR017945">
    <property type="entry name" value="DHBP_synth_RibB-like_a/b_dom"/>
</dbReference>
<keyword evidence="5" id="KW-0808">Transferase</keyword>
<dbReference type="InterPro" id="IPR050156">
    <property type="entry name" value="TC-AMP_synthase_SUA5"/>
</dbReference>
<dbReference type="PANTHER" id="PTHR17490:SF16">
    <property type="entry name" value="THREONYLCARBAMOYL-AMP SYNTHASE"/>
    <property type="match status" value="1"/>
</dbReference>
<evidence type="ECO:0000313" key="13">
    <source>
        <dbReference type="EMBL" id="SVD40654.1"/>
    </source>
</evidence>
<sequence length="151" mass="16535">MIEARFSTEEEIIAALKSGQIVGIPTDTVYGLAADPLDPNALKNLSEAKGRDMNQPIAVLFSKLSKLDSYIENIDQLRRIELFWPGALTAIVRAKRGRLVAPLVTDQLTIGIRKPANEAAIRILERMGGFLAVTSANRHDRKPANSAQEVT</sequence>
<dbReference type="Gene3D" id="3.90.870.10">
    <property type="entry name" value="DHBP synthase"/>
    <property type="match status" value="1"/>
</dbReference>
<dbReference type="GO" id="GO:0003725">
    <property type="term" value="F:double-stranded RNA binding"/>
    <property type="evidence" value="ECO:0007669"/>
    <property type="project" value="InterPro"/>
</dbReference>
<keyword evidence="9" id="KW-0067">ATP-binding</keyword>
<dbReference type="GO" id="GO:0006450">
    <property type="term" value="P:regulation of translational fidelity"/>
    <property type="evidence" value="ECO:0007669"/>
    <property type="project" value="TreeGrafter"/>
</dbReference>
<evidence type="ECO:0000259" key="12">
    <source>
        <dbReference type="PROSITE" id="PS51163"/>
    </source>
</evidence>
<accession>A0A382V2E3</accession>
<evidence type="ECO:0000256" key="2">
    <source>
        <dbReference type="ARBA" id="ARBA00007663"/>
    </source>
</evidence>
<keyword evidence="7" id="KW-0548">Nucleotidyltransferase</keyword>
<evidence type="ECO:0000256" key="11">
    <source>
        <dbReference type="ARBA" id="ARBA00048366"/>
    </source>
</evidence>
<evidence type="ECO:0000256" key="9">
    <source>
        <dbReference type="ARBA" id="ARBA00022840"/>
    </source>
</evidence>
<dbReference type="InterPro" id="IPR006070">
    <property type="entry name" value="Sua5-like_dom"/>
</dbReference>
<name>A0A382V2E3_9ZZZZ</name>
<reference evidence="13" key="1">
    <citation type="submission" date="2018-05" db="EMBL/GenBank/DDBJ databases">
        <authorList>
            <person name="Lanie J.A."/>
            <person name="Ng W.-L."/>
            <person name="Kazmierczak K.M."/>
            <person name="Andrzejewski T.M."/>
            <person name="Davidsen T.M."/>
            <person name="Wayne K.J."/>
            <person name="Tettelin H."/>
            <person name="Glass J.I."/>
            <person name="Rusch D."/>
            <person name="Podicherti R."/>
            <person name="Tsui H.-C.T."/>
            <person name="Winkler M.E."/>
        </authorList>
    </citation>
    <scope>NUCLEOTIDE SEQUENCE</scope>
</reference>
<evidence type="ECO:0000256" key="3">
    <source>
        <dbReference type="ARBA" id="ARBA00012584"/>
    </source>
</evidence>
<dbReference type="GO" id="GO:0061710">
    <property type="term" value="F:L-threonylcarbamoyladenylate synthase"/>
    <property type="evidence" value="ECO:0007669"/>
    <property type="project" value="UniProtKB-EC"/>
</dbReference>
<proteinExistence type="inferred from homology"/>
<keyword evidence="6" id="KW-0819">tRNA processing</keyword>
<evidence type="ECO:0000256" key="6">
    <source>
        <dbReference type="ARBA" id="ARBA00022694"/>
    </source>
</evidence>
<protein>
    <recommendedName>
        <fullName evidence="10">L-threonylcarbamoyladenylate synthase</fullName>
        <ecNumber evidence="3">2.7.7.87</ecNumber>
    </recommendedName>
    <alternativeName>
        <fullName evidence="10">L-threonylcarbamoyladenylate synthase</fullName>
    </alternativeName>
</protein>
<evidence type="ECO:0000256" key="8">
    <source>
        <dbReference type="ARBA" id="ARBA00022741"/>
    </source>
</evidence>
<dbReference type="GO" id="GO:0008033">
    <property type="term" value="P:tRNA processing"/>
    <property type="evidence" value="ECO:0007669"/>
    <property type="project" value="UniProtKB-KW"/>
</dbReference>
<dbReference type="SUPFAM" id="SSF55821">
    <property type="entry name" value="YrdC/RibB"/>
    <property type="match status" value="1"/>
</dbReference>
<evidence type="ECO:0000256" key="5">
    <source>
        <dbReference type="ARBA" id="ARBA00022679"/>
    </source>
</evidence>
<evidence type="ECO:0000256" key="10">
    <source>
        <dbReference type="ARBA" id="ARBA00029774"/>
    </source>
</evidence>
<evidence type="ECO:0000256" key="7">
    <source>
        <dbReference type="ARBA" id="ARBA00022695"/>
    </source>
</evidence>
<keyword evidence="8" id="KW-0547">Nucleotide-binding</keyword>
<evidence type="ECO:0000256" key="1">
    <source>
        <dbReference type="ARBA" id="ARBA00004496"/>
    </source>
</evidence>
<dbReference type="EC" id="2.7.7.87" evidence="3"/>
<dbReference type="GO" id="GO:0000049">
    <property type="term" value="F:tRNA binding"/>
    <property type="evidence" value="ECO:0007669"/>
    <property type="project" value="TreeGrafter"/>
</dbReference>
<dbReference type="EMBL" id="UINC01148646">
    <property type="protein sequence ID" value="SVD40654.1"/>
    <property type="molecule type" value="Genomic_DNA"/>
</dbReference>
<comment type="catalytic activity">
    <reaction evidence="11">
        <text>L-threonine + hydrogencarbonate + ATP = L-threonylcarbamoyladenylate + diphosphate + H2O</text>
        <dbReference type="Rhea" id="RHEA:36407"/>
        <dbReference type="ChEBI" id="CHEBI:15377"/>
        <dbReference type="ChEBI" id="CHEBI:17544"/>
        <dbReference type="ChEBI" id="CHEBI:30616"/>
        <dbReference type="ChEBI" id="CHEBI:33019"/>
        <dbReference type="ChEBI" id="CHEBI:57926"/>
        <dbReference type="ChEBI" id="CHEBI:73682"/>
        <dbReference type="EC" id="2.7.7.87"/>
    </reaction>
</comment>
<dbReference type="GO" id="GO:0005524">
    <property type="term" value="F:ATP binding"/>
    <property type="evidence" value="ECO:0007669"/>
    <property type="project" value="UniProtKB-KW"/>
</dbReference>
<dbReference type="PANTHER" id="PTHR17490">
    <property type="entry name" value="SUA5"/>
    <property type="match status" value="1"/>
</dbReference>
<feature type="non-terminal residue" evidence="13">
    <location>
        <position position="151"/>
    </location>
</feature>
<feature type="domain" description="YrdC-like" evidence="12">
    <location>
        <begin position="6"/>
        <end position="151"/>
    </location>
</feature>
<dbReference type="AlphaFoldDB" id="A0A382V2E3"/>
<gene>
    <name evidence="13" type="ORF">METZ01_LOCUS393508</name>
</gene>
<dbReference type="PROSITE" id="PS51163">
    <property type="entry name" value="YRDC"/>
    <property type="match status" value="1"/>
</dbReference>
<dbReference type="Pfam" id="PF01300">
    <property type="entry name" value="Sua5_yciO_yrdC"/>
    <property type="match status" value="1"/>
</dbReference>
<comment type="subcellular location">
    <subcellularLocation>
        <location evidence="1">Cytoplasm</location>
    </subcellularLocation>
</comment>